<evidence type="ECO:0000313" key="10">
    <source>
        <dbReference type="Proteomes" id="UP000245680"/>
    </source>
</evidence>
<dbReference type="EMBL" id="QGKU01000004">
    <property type="protein sequence ID" value="PWR04372.1"/>
    <property type="molecule type" value="Genomic_DNA"/>
</dbReference>
<dbReference type="NCBIfam" id="NF009270">
    <property type="entry name" value="PRK12627.1"/>
    <property type="match status" value="1"/>
</dbReference>
<evidence type="ECO:0000256" key="7">
    <source>
        <dbReference type="SAM" id="MobiDB-lite"/>
    </source>
</evidence>
<dbReference type="AlphaFoldDB" id="A0A2V2LHF9"/>
<dbReference type="OrthoDB" id="9788334at2"/>
<reference evidence="9 10" key="1">
    <citation type="submission" date="2018-05" db="EMBL/GenBank/DDBJ databases">
        <title>Rhodobacteraceae gen. nov., sp. nov. isolated from sea water.</title>
        <authorList>
            <person name="Ren Y."/>
        </authorList>
    </citation>
    <scope>NUCLEOTIDE SEQUENCE [LARGE SCALE GENOMIC DNA]</scope>
    <source>
        <strain evidence="9 10">TG-679</strain>
    </source>
</reference>
<comment type="function">
    <text evidence="5 6">Structural component of flagellum, the bacterial motility apparatus. Part of the rod structure of flagellar basal body.</text>
</comment>
<organism evidence="9 10">
    <name type="scientific">Meridianimarinicoccus roseus</name>
    <dbReference type="NCBI Taxonomy" id="2072018"/>
    <lineage>
        <taxon>Bacteria</taxon>
        <taxon>Pseudomonadati</taxon>
        <taxon>Pseudomonadota</taxon>
        <taxon>Alphaproteobacteria</taxon>
        <taxon>Rhodobacterales</taxon>
        <taxon>Paracoccaceae</taxon>
        <taxon>Meridianimarinicoccus</taxon>
    </lineage>
</organism>
<accession>A0A2V2LHF9</accession>
<comment type="similarity">
    <text evidence="2 6">Belongs to the flagella basal body rod proteins family.</text>
</comment>
<dbReference type="GO" id="GO:0030694">
    <property type="term" value="C:bacterial-type flagellum basal body, rod"/>
    <property type="evidence" value="ECO:0007669"/>
    <property type="project" value="InterPro"/>
</dbReference>
<evidence type="ECO:0000256" key="5">
    <source>
        <dbReference type="ARBA" id="ARBA00024934"/>
    </source>
</evidence>
<comment type="caution">
    <text evidence="9">The sequence shown here is derived from an EMBL/GenBank/DDBJ whole genome shotgun (WGS) entry which is preliminary data.</text>
</comment>
<comment type="subunit">
    <text evidence="6">The basal body constitutes a major portion of the flagellar organelle and consists of a number of rings mounted on a central rod.</text>
</comment>
<dbReference type="Pfam" id="PF00460">
    <property type="entry name" value="Flg_bb_rod"/>
    <property type="match status" value="1"/>
</dbReference>
<dbReference type="Proteomes" id="UP000245680">
    <property type="component" value="Unassembled WGS sequence"/>
</dbReference>
<evidence type="ECO:0000256" key="6">
    <source>
        <dbReference type="PIRNR" id="PIRNR002889"/>
    </source>
</evidence>
<name>A0A2V2LHF9_9RHOB</name>
<evidence type="ECO:0000256" key="2">
    <source>
        <dbReference type="ARBA" id="ARBA00009677"/>
    </source>
</evidence>
<keyword evidence="4 6" id="KW-0975">Bacterial flagellum</keyword>
<dbReference type="PIRSF" id="PIRSF002889">
    <property type="entry name" value="Rod_FlgB"/>
    <property type="match status" value="1"/>
</dbReference>
<dbReference type="GO" id="GO:0071973">
    <property type="term" value="P:bacterial-type flagellum-dependent cell motility"/>
    <property type="evidence" value="ECO:0007669"/>
    <property type="project" value="InterPro"/>
</dbReference>
<evidence type="ECO:0000259" key="8">
    <source>
        <dbReference type="Pfam" id="PF00460"/>
    </source>
</evidence>
<evidence type="ECO:0000256" key="4">
    <source>
        <dbReference type="ARBA" id="ARBA00023143"/>
    </source>
</evidence>
<keyword evidence="10" id="KW-1185">Reference proteome</keyword>
<protein>
    <recommendedName>
        <fullName evidence="3 6">Flagellar basal body rod protein FlgB</fullName>
    </recommendedName>
</protein>
<feature type="domain" description="Flagellar basal body rod protein N-terminal" evidence="8">
    <location>
        <begin position="18"/>
        <end position="38"/>
    </location>
</feature>
<evidence type="ECO:0000256" key="3">
    <source>
        <dbReference type="ARBA" id="ARBA00014376"/>
    </source>
</evidence>
<comment type="subcellular location">
    <subcellularLocation>
        <location evidence="1 6">Bacterial flagellum basal body</location>
    </subcellularLocation>
</comment>
<evidence type="ECO:0000313" key="9">
    <source>
        <dbReference type="EMBL" id="PWR04372.1"/>
    </source>
</evidence>
<dbReference type="InterPro" id="IPR001444">
    <property type="entry name" value="Flag_bb_rod_N"/>
</dbReference>
<sequence>MYNGLAFFKVASALAGHAAARQSVIAQNIANADTPGYQARDLPEFSAQLTAGNAAAPMRATRDGHMTAAPGGPTAEPRSRETRGDASPNGNTVSLETEMIKSTAVRHQHELALATYRSGMDLLRTALGRGR</sequence>
<dbReference type="InterPro" id="IPR006300">
    <property type="entry name" value="FlgB"/>
</dbReference>
<proteinExistence type="inferred from homology"/>
<evidence type="ECO:0000256" key="1">
    <source>
        <dbReference type="ARBA" id="ARBA00004117"/>
    </source>
</evidence>
<gene>
    <name evidence="9" type="ORF">DKT77_01450</name>
</gene>
<feature type="region of interest" description="Disordered" evidence="7">
    <location>
        <begin position="57"/>
        <end position="97"/>
    </location>
</feature>
<dbReference type="RefSeq" id="WP_109809967.1">
    <property type="nucleotide sequence ID" value="NZ_QGKU01000004.1"/>
</dbReference>